<organism evidence="2 3">
    <name type="scientific">Schwartzia succinivorans DSM 10502</name>
    <dbReference type="NCBI Taxonomy" id="1123243"/>
    <lineage>
        <taxon>Bacteria</taxon>
        <taxon>Bacillati</taxon>
        <taxon>Bacillota</taxon>
        <taxon>Negativicutes</taxon>
        <taxon>Selenomonadales</taxon>
        <taxon>Selenomonadaceae</taxon>
        <taxon>Schwartzia</taxon>
    </lineage>
</organism>
<sequence length="149" mass="17030">MPLESALRVDESVDSIHENPHPSNRRRCFRLATVLPLEIRVQDEHGEMTESREAISTDLSVTGLSFLSDYPIPPCSLLDVKISDLPFMDELIVPADVVRCEKITSENGNESYLVGADFRAYINRQLRTELQRSVTVLQRMKEHKTIPFF</sequence>
<dbReference type="GO" id="GO:0035438">
    <property type="term" value="F:cyclic-di-GMP binding"/>
    <property type="evidence" value="ECO:0007669"/>
    <property type="project" value="InterPro"/>
</dbReference>
<accession>A0A1M4XBF6</accession>
<dbReference type="RefSeq" id="WP_072935519.1">
    <property type="nucleotide sequence ID" value="NZ_FQUG01000005.1"/>
</dbReference>
<dbReference type="Pfam" id="PF07238">
    <property type="entry name" value="PilZ"/>
    <property type="match status" value="1"/>
</dbReference>
<dbReference type="OrthoDB" id="5242935at2"/>
<gene>
    <name evidence="2" type="ORF">SAMN02745190_01426</name>
</gene>
<proteinExistence type="predicted"/>
<feature type="domain" description="PilZ" evidence="1">
    <location>
        <begin position="24"/>
        <end position="134"/>
    </location>
</feature>
<dbReference type="Proteomes" id="UP000184404">
    <property type="component" value="Unassembled WGS sequence"/>
</dbReference>
<dbReference type="AlphaFoldDB" id="A0A1M4XBF6"/>
<reference evidence="2 3" key="1">
    <citation type="submission" date="2016-11" db="EMBL/GenBank/DDBJ databases">
        <authorList>
            <person name="Jaros S."/>
            <person name="Januszkiewicz K."/>
            <person name="Wedrychowicz H."/>
        </authorList>
    </citation>
    <scope>NUCLEOTIDE SEQUENCE [LARGE SCALE GENOMIC DNA]</scope>
    <source>
        <strain evidence="2 3">DSM 10502</strain>
    </source>
</reference>
<dbReference type="Gene3D" id="2.40.10.220">
    <property type="entry name" value="predicted glycosyltransferase like domains"/>
    <property type="match status" value="1"/>
</dbReference>
<keyword evidence="3" id="KW-1185">Reference proteome</keyword>
<dbReference type="InterPro" id="IPR009875">
    <property type="entry name" value="PilZ_domain"/>
</dbReference>
<dbReference type="EMBL" id="FQUG01000005">
    <property type="protein sequence ID" value="SHE90857.1"/>
    <property type="molecule type" value="Genomic_DNA"/>
</dbReference>
<evidence type="ECO:0000313" key="2">
    <source>
        <dbReference type="EMBL" id="SHE90857.1"/>
    </source>
</evidence>
<evidence type="ECO:0000259" key="1">
    <source>
        <dbReference type="Pfam" id="PF07238"/>
    </source>
</evidence>
<protein>
    <submittedName>
        <fullName evidence="2">PilZ domain-containing protein</fullName>
    </submittedName>
</protein>
<evidence type="ECO:0000313" key="3">
    <source>
        <dbReference type="Proteomes" id="UP000184404"/>
    </source>
</evidence>
<name>A0A1M4XBF6_9FIRM</name>